<reference evidence="14 15" key="1">
    <citation type="submission" date="2016-10" db="EMBL/GenBank/DDBJ databases">
        <authorList>
            <person name="de Groot N.N."/>
        </authorList>
    </citation>
    <scope>NUCLEOTIDE SEQUENCE [LARGE SCALE GENOMIC DNA]</scope>
    <source>
        <strain evidence="14 15">CGMCC 1.7054</strain>
    </source>
</reference>
<keyword evidence="6" id="KW-0479">Metal-binding</keyword>
<dbReference type="AlphaFoldDB" id="A0A1I7MLX3"/>
<evidence type="ECO:0000256" key="4">
    <source>
        <dbReference type="ARBA" id="ARBA00012640"/>
    </source>
</evidence>
<dbReference type="PANTHER" id="PTHR43344">
    <property type="entry name" value="PHOSPHOSERINE PHOSPHATASE"/>
    <property type="match status" value="1"/>
</dbReference>
<dbReference type="Pfam" id="PF12710">
    <property type="entry name" value="HAD"/>
    <property type="match status" value="1"/>
</dbReference>
<evidence type="ECO:0000256" key="7">
    <source>
        <dbReference type="ARBA" id="ARBA00022801"/>
    </source>
</evidence>
<evidence type="ECO:0000256" key="2">
    <source>
        <dbReference type="ARBA" id="ARBA00005135"/>
    </source>
</evidence>
<dbReference type="NCBIfam" id="TIGR00338">
    <property type="entry name" value="serB"/>
    <property type="match status" value="1"/>
</dbReference>
<dbReference type="PANTHER" id="PTHR43344:SF2">
    <property type="entry name" value="PHOSPHOSERINE PHOSPHATASE"/>
    <property type="match status" value="1"/>
</dbReference>
<dbReference type="InterPro" id="IPR036412">
    <property type="entry name" value="HAD-like_sf"/>
</dbReference>
<dbReference type="GO" id="GO:0036424">
    <property type="term" value="F:L-phosphoserine phosphatase activity"/>
    <property type="evidence" value="ECO:0007669"/>
    <property type="project" value="InterPro"/>
</dbReference>
<dbReference type="RefSeq" id="WP_091696940.1">
    <property type="nucleotide sequence ID" value="NZ_FPCG01000005.1"/>
</dbReference>
<evidence type="ECO:0000256" key="13">
    <source>
        <dbReference type="PIRSR" id="PIRSR604469-1"/>
    </source>
</evidence>
<dbReference type="EC" id="3.1.3.3" evidence="4"/>
<gene>
    <name evidence="14" type="ORF">SAMN04487966_105103</name>
</gene>
<feature type="active site" description="Proton donor" evidence="13">
    <location>
        <position position="104"/>
    </location>
</feature>
<evidence type="ECO:0000256" key="3">
    <source>
        <dbReference type="ARBA" id="ARBA00009184"/>
    </source>
</evidence>
<organism evidence="14 15">
    <name type="scientific">Micrococcus terreus</name>
    <dbReference type="NCBI Taxonomy" id="574650"/>
    <lineage>
        <taxon>Bacteria</taxon>
        <taxon>Bacillati</taxon>
        <taxon>Actinomycetota</taxon>
        <taxon>Actinomycetes</taxon>
        <taxon>Micrococcales</taxon>
        <taxon>Micrococcaceae</taxon>
        <taxon>Micrococcus</taxon>
    </lineage>
</organism>
<comment type="cofactor">
    <cofactor evidence="1">
        <name>Mg(2+)</name>
        <dbReference type="ChEBI" id="CHEBI:18420"/>
    </cofactor>
</comment>
<dbReference type="GO" id="GO:0000287">
    <property type="term" value="F:magnesium ion binding"/>
    <property type="evidence" value="ECO:0007669"/>
    <property type="project" value="TreeGrafter"/>
</dbReference>
<dbReference type="InterPro" id="IPR023214">
    <property type="entry name" value="HAD_sf"/>
</dbReference>
<dbReference type="OrthoDB" id="9792539at2"/>
<dbReference type="SFLD" id="SFLDG01136">
    <property type="entry name" value="C1.6:_Phosphoserine_Phosphatas"/>
    <property type="match status" value="1"/>
</dbReference>
<dbReference type="NCBIfam" id="TIGR01488">
    <property type="entry name" value="HAD-SF-IB"/>
    <property type="match status" value="1"/>
</dbReference>
<evidence type="ECO:0000256" key="1">
    <source>
        <dbReference type="ARBA" id="ARBA00001946"/>
    </source>
</evidence>
<keyword evidence="8" id="KW-0460">Magnesium</keyword>
<keyword evidence="15" id="KW-1185">Reference proteome</keyword>
<name>A0A1I7MLX3_9MICC</name>
<dbReference type="Proteomes" id="UP000198881">
    <property type="component" value="Unassembled WGS sequence"/>
</dbReference>
<dbReference type="InterPro" id="IPR004469">
    <property type="entry name" value="PSP"/>
</dbReference>
<dbReference type="SFLD" id="SFLDF00029">
    <property type="entry name" value="phosphoserine_phosphatase"/>
    <property type="match status" value="1"/>
</dbReference>
<dbReference type="UniPathway" id="UPA00135">
    <property type="reaction ID" value="UER00198"/>
</dbReference>
<comment type="catalytic activity">
    <reaction evidence="11">
        <text>O-phospho-L-serine + H2O = L-serine + phosphate</text>
        <dbReference type="Rhea" id="RHEA:21208"/>
        <dbReference type="ChEBI" id="CHEBI:15377"/>
        <dbReference type="ChEBI" id="CHEBI:33384"/>
        <dbReference type="ChEBI" id="CHEBI:43474"/>
        <dbReference type="ChEBI" id="CHEBI:57524"/>
        <dbReference type="EC" id="3.1.3.3"/>
    </reaction>
</comment>
<evidence type="ECO:0000256" key="9">
    <source>
        <dbReference type="ARBA" id="ARBA00023299"/>
    </source>
</evidence>
<comment type="pathway">
    <text evidence="2">Amino-acid biosynthesis; L-serine biosynthesis; L-serine from 3-phospho-D-glycerate: step 3/3.</text>
</comment>
<proteinExistence type="inferred from homology"/>
<feature type="active site" description="Nucleophile" evidence="13">
    <location>
        <position position="102"/>
    </location>
</feature>
<keyword evidence="9" id="KW-0718">Serine biosynthesis</keyword>
<evidence type="ECO:0000313" key="14">
    <source>
        <dbReference type="EMBL" id="SFV22907.1"/>
    </source>
</evidence>
<evidence type="ECO:0000256" key="5">
    <source>
        <dbReference type="ARBA" id="ARBA00022605"/>
    </source>
</evidence>
<dbReference type="Gene3D" id="3.40.50.1000">
    <property type="entry name" value="HAD superfamily/HAD-like"/>
    <property type="match status" value="1"/>
</dbReference>
<evidence type="ECO:0000313" key="15">
    <source>
        <dbReference type="Proteomes" id="UP000198881"/>
    </source>
</evidence>
<dbReference type="GO" id="GO:0005737">
    <property type="term" value="C:cytoplasm"/>
    <property type="evidence" value="ECO:0007669"/>
    <property type="project" value="TreeGrafter"/>
</dbReference>
<dbReference type="SUPFAM" id="SSF56784">
    <property type="entry name" value="HAD-like"/>
    <property type="match status" value="1"/>
</dbReference>
<sequence>MPRTPSPDSSRPAGLTVLYRAAGSGEASTPDDVTHLPQDAERVSGVGFQGWRWTAADETDIASPAGDTPGSVLTPDLVEAGYHLAEVPAPAAGAERRILVMDVDSTLIQQEVIELLAAHAGREAEVAAVTEAAMRGELDFAQSLHHRVEALAGLEASVIEKVVAAVVPQPGARELVGAFRAAGWAVCAVSGGFTQVLEPLAADLGLDRHRANELEIEDGRLTGRVIGPVVDRAVKAESLREWAAEFGVDQTGTIAVGDGANDIDMLQAAGLAVAFCAKPALREHADIELDVPSLDVIRVLAGL</sequence>
<evidence type="ECO:0000256" key="10">
    <source>
        <dbReference type="ARBA" id="ARBA00031693"/>
    </source>
</evidence>
<evidence type="ECO:0000256" key="12">
    <source>
        <dbReference type="ARBA" id="ARBA00048523"/>
    </source>
</evidence>
<evidence type="ECO:0000256" key="8">
    <source>
        <dbReference type="ARBA" id="ARBA00022842"/>
    </source>
</evidence>
<dbReference type="SFLD" id="SFLDS00003">
    <property type="entry name" value="Haloacid_Dehalogenase"/>
    <property type="match status" value="1"/>
</dbReference>
<keyword evidence="7" id="KW-0378">Hydrolase</keyword>
<accession>A0A1I7MLX3</accession>
<dbReference type="SFLD" id="SFLDG01137">
    <property type="entry name" value="C1.6.1:_Phosphoserine_Phosphat"/>
    <property type="match status" value="1"/>
</dbReference>
<keyword evidence="5" id="KW-0028">Amino-acid biosynthesis</keyword>
<evidence type="ECO:0000256" key="11">
    <source>
        <dbReference type="ARBA" id="ARBA00048138"/>
    </source>
</evidence>
<dbReference type="InterPro" id="IPR050582">
    <property type="entry name" value="HAD-like_SerB"/>
</dbReference>
<dbReference type="STRING" id="574650.SAMN04487966_105103"/>
<protein>
    <recommendedName>
        <fullName evidence="4">phosphoserine phosphatase</fullName>
        <ecNumber evidence="4">3.1.3.3</ecNumber>
    </recommendedName>
    <alternativeName>
        <fullName evidence="10">O-phosphoserine phosphohydrolase</fullName>
    </alternativeName>
</protein>
<comment type="catalytic activity">
    <reaction evidence="12">
        <text>O-phospho-D-serine + H2O = D-serine + phosphate</text>
        <dbReference type="Rhea" id="RHEA:24873"/>
        <dbReference type="ChEBI" id="CHEBI:15377"/>
        <dbReference type="ChEBI" id="CHEBI:35247"/>
        <dbReference type="ChEBI" id="CHEBI:43474"/>
        <dbReference type="ChEBI" id="CHEBI:58680"/>
        <dbReference type="EC" id="3.1.3.3"/>
    </reaction>
</comment>
<evidence type="ECO:0000256" key="6">
    <source>
        <dbReference type="ARBA" id="ARBA00022723"/>
    </source>
</evidence>
<comment type="similarity">
    <text evidence="3">Belongs to the HAD-like hydrolase superfamily. SerB family.</text>
</comment>
<dbReference type="EMBL" id="FPCG01000005">
    <property type="protein sequence ID" value="SFV22907.1"/>
    <property type="molecule type" value="Genomic_DNA"/>
</dbReference>
<dbReference type="GO" id="GO:0006564">
    <property type="term" value="P:L-serine biosynthetic process"/>
    <property type="evidence" value="ECO:0007669"/>
    <property type="project" value="UniProtKB-KW"/>
</dbReference>